<protein>
    <submittedName>
        <fullName evidence="3">LysR family transcriptional regulator</fullName>
    </submittedName>
</protein>
<dbReference type="Gene3D" id="3.40.190.10">
    <property type="entry name" value="Periplasmic binding protein-like II"/>
    <property type="match status" value="1"/>
</dbReference>
<dbReference type="Proteomes" id="UP000254799">
    <property type="component" value="Unassembled WGS sequence"/>
</dbReference>
<proteinExistence type="predicted"/>
<evidence type="ECO:0000313" key="3">
    <source>
        <dbReference type="EMBL" id="STT53952.1"/>
    </source>
</evidence>
<dbReference type="EMBL" id="UGLC01000002">
    <property type="protein sequence ID" value="STT53952.1"/>
    <property type="molecule type" value="Genomic_DNA"/>
</dbReference>
<sequence length="59" mass="6012">MPVASRGFTPQVAQRINDVTSMISLVSAGVGVALVPLSARALRLDNVVYIDSPGSAGGE</sequence>
<evidence type="ECO:0000259" key="2">
    <source>
        <dbReference type="Pfam" id="PF03466"/>
    </source>
</evidence>
<name>A0A377WJ90_KLEPN</name>
<dbReference type="InterPro" id="IPR005119">
    <property type="entry name" value="LysR_subst-bd"/>
</dbReference>
<keyword evidence="1" id="KW-1133">Transmembrane helix</keyword>
<evidence type="ECO:0000313" key="4">
    <source>
        <dbReference type="Proteomes" id="UP000254799"/>
    </source>
</evidence>
<dbReference type="AlphaFoldDB" id="A0A377WJ90"/>
<dbReference type="SUPFAM" id="SSF53850">
    <property type="entry name" value="Periplasmic binding protein-like II"/>
    <property type="match status" value="1"/>
</dbReference>
<feature type="domain" description="LysR substrate-binding" evidence="2">
    <location>
        <begin position="4"/>
        <end position="54"/>
    </location>
</feature>
<feature type="transmembrane region" description="Helical" evidence="1">
    <location>
        <begin position="20"/>
        <end position="39"/>
    </location>
</feature>
<organism evidence="3 4">
    <name type="scientific">Klebsiella pneumoniae</name>
    <dbReference type="NCBI Taxonomy" id="573"/>
    <lineage>
        <taxon>Bacteria</taxon>
        <taxon>Pseudomonadati</taxon>
        <taxon>Pseudomonadota</taxon>
        <taxon>Gammaproteobacteria</taxon>
        <taxon>Enterobacterales</taxon>
        <taxon>Enterobacteriaceae</taxon>
        <taxon>Klebsiella/Raoultella group</taxon>
        <taxon>Klebsiella</taxon>
        <taxon>Klebsiella pneumoniae complex</taxon>
    </lineage>
</organism>
<keyword evidence="1" id="KW-0472">Membrane</keyword>
<reference evidence="3 4" key="1">
    <citation type="submission" date="2018-06" db="EMBL/GenBank/DDBJ databases">
        <authorList>
            <consortium name="Pathogen Informatics"/>
            <person name="Doyle S."/>
        </authorList>
    </citation>
    <scope>NUCLEOTIDE SEQUENCE [LARGE SCALE GENOMIC DNA]</scope>
    <source>
        <strain evidence="3 4">NCTC8849</strain>
    </source>
</reference>
<gene>
    <name evidence="3" type="ORF">NCTC8849_02534</name>
</gene>
<evidence type="ECO:0000256" key="1">
    <source>
        <dbReference type="SAM" id="Phobius"/>
    </source>
</evidence>
<keyword evidence="1" id="KW-0812">Transmembrane</keyword>
<accession>A0A377WJ90</accession>
<dbReference type="Pfam" id="PF03466">
    <property type="entry name" value="LysR_substrate"/>
    <property type="match status" value="1"/>
</dbReference>